<comment type="caution">
    <text evidence="2">The sequence shown here is derived from an EMBL/GenBank/DDBJ whole genome shotgun (WGS) entry which is preliminary data.</text>
</comment>
<accession>A0ABS3NG76</accession>
<keyword evidence="3" id="KW-1185">Reference proteome</keyword>
<proteinExistence type="predicted"/>
<evidence type="ECO:0000313" key="2">
    <source>
        <dbReference type="EMBL" id="MBO1519598.1"/>
    </source>
</evidence>
<dbReference type="Pfam" id="PF04214">
    <property type="entry name" value="DUF411"/>
    <property type="match status" value="1"/>
</dbReference>
<reference evidence="2 3" key="1">
    <citation type="submission" date="2021-03" db="EMBL/GenBank/DDBJ databases">
        <title>Oceanisphaera sp. nov., isolated from the intestine.</title>
        <authorList>
            <person name="Zhao L.-H."/>
            <person name="Shi L.-F."/>
        </authorList>
    </citation>
    <scope>NUCLEOTIDE SEQUENCE [LARGE SCALE GENOMIC DNA]</scope>
    <source>
        <strain evidence="2 3">DM8</strain>
    </source>
</reference>
<dbReference type="Proteomes" id="UP000664882">
    <property type="component" value="Unassembled WGS sequence"/>
</dbReference>
<evidence type="ECO:0000256" key="1">
    <source>
        <dbReference type="SAM" id="SignalP"/>
    </source>
</evidence>
<evidence type="ECO:0000313" key="3">
    <source>
        <dbReference type="Proteomes" id="UP000664882"/>
    </source>
</evidence>
<protein>
    <submittedName>
        <fullName evidence="2">DUF411 domain-containing protein</fullName>
    </submittedName>
</protein>
<keyword evidence="1" id="KW-0732">Signal</keyword>
<feature type="signal peptide" evidence="1">
    <location>
        <begin position="1"/>
        <end position="21"/>
    </location>
</feature>
<gene>
    <name evidence="2" type="ORF">J3U76_08165</name>
</gene>
<feature type="chain" id="PRO_5047053209" evidence="1">
    <location>
        <begin position="22"/>
        <end position="143"/>
    </location>
</feature>
<dbReference type="InterPro" id="IPR007332">
    <property type="entry name" value="DUF411"/>
</dbReference>
<name>A0ABS3NG76_9GAMM</name>
<sequence length="143" mass="15215">MILKHSLYGLMATLLAAPALAAPITVYKSLSCTCCEDWVSHMQASGFEVDVINGDNLTPIKKLAGVNAELASCHTGIIDGYVIEGHVPASDVRQLLKQQPEVRGLTIPGMPQSAPGMDIPGSPYEVLSFDTQGNTAVFNRYPG</sequence>
<organism evidence="2 3">
    <name type="scientific">Oceanisphaera pacifica</name>
    <dbReference type="NCBI Taxonomy" id="2818389"/>
    <lineage>
        <taxon>Bacteria</taxon>
        <taxon>Pseudomonadati</taxon>
        <taxon>Pseudomonadota</taxon>
        <taxon>Gammaproteobacteria</taxon>
        <taxon>Aeromonadales</taxon>
        <taxon>Aeromonadaceae</taxon>
        <taxon>Oceanisphaera</taxon>
    </lineage>
</organism>
<dbReference type="EMBL" id="JAGDFX010000008">
    <property type="protein sequence ID" value="MBO1519598.1"/>
    <property type="molecule type" value="Genomic_DNA"/>
</dbReference>